<dbReference type="AlphaFoldDB" id="A0A9W7DEY1"/>
<evidence type="ECO:0000313" key="1">
    <source>
        <dbReference type="EMBL" id="GMG21351.1"/>
    </source>
</evidence>
<organism evidence="1 2">
    <name type="scientific">Ambrosiozyma monospora</name>
    <name type="common">Yeast</name>
    <name type="synonym">Endomycopsis monosporus</name>
    <dbReference type="NCBI Taxonomy" id="43982"/>
    <lineage>
        <taxon>Eukaryota</taxon>
        <taxon>Fungi</taxon>
        <taxon>Dikarya</taxon>
        <taxon>Ascomycota</taxon>
        <taxon>Saccharomycotina</taxon>
        <taxon>Pichiomycetes</taxon>
        <taxon>Pichiales</taxon>
        <taxon>Pichiaceae</taxon>
        <taxon>Ambrosiozyma</taxon>
    </lineage>
</organism>
<protein>
    <submittedName>
        <fullName evidence="1">Unnamed protein product</fullName>
    </submittedName>
</protein>
<gene>
    <name evidence="1" type="ORF">Amon01_000192800</name>
</gene>
<dbReference type="EMBL" id="BSXU01000639">
    <property type="protein sequence ID" value="GMG21351.1"/>
    <property type="molecule type" value="Genomic_DNA"/>
</dbReference>
<evidence type="ECO:0000313" key="2">
    <source>
        <dbReference type="Proteomes" id="UP001165063"/>
    </source>
</evidence>
<proteinExistence type="predicted"/>
<keyword evidence="2" id="KW-1185">Reference proteome</keyword>
<comment type="caution">
    <text evidence="1">The sequence shown here is derived from an EMBL/GenBank/DDBJ whole genome shotgun (WGS) entry which is preliminary data.</text>
</comment>
<accession>A0A9W7DEY1</accession>
<reference evidence="1" key="1">
    <citation type="submission" date="2023-04" db="EMBL/GenBank/DDBJ databases">
        <title>Ambrosiozyma monospora NBRC 1965.</title>
        <authorList>
            <person name="Ichikawa N."/>
            <person name="Sato H."/>
            <person name="Tonouchi N."/>
        </authorList>
    </citation>
    <scope>NUCLEOTIDE SEQUENCE</scope>
    <source>
        <strain evidence="1">NBRC 1965</strain>
    </source>
</reference>
<sequence length="314" mass="36673">MTEISNDQNSNPNLNPSIFIVSCDQQLIGKLKEQLLALKPHVAILPLKSYVEWNSHLLNDRSTSVESTVSKMMITDQRTTRLTTILEFDAYWQNLKEDLKEHGYTESIEKIDHDIGSRLANPAEEKYLRSVLQDTINYKVLNFYKAKTMNSNVSPIELLRWLKENREYILKQERVMNGLRVEKGMTIKDLRHIYLSIQNKLVCDLSSELLKIDELVLKYAYKSLQNSARYSGWAQQYAEDRHLCESEVHLTFSSVTDLFDRAKPAFSMQYLVETAGVYVLSWFTFAKELYLSSWVRLSLFVRFVLLKVITRIYC</sequence>
<name>A0A9W7DEY1_AMBMO</name>
<dbReference type="Proteomes" id="UP001165063">
    <property type="component" value="Unassembled WGS sequence"/>
</dbReference>